<dbReference type="InterPro" id="IPR045861">
    <property type="entry name" value="CorA_cytoplasmic_dom"/>
</dbReference>
<feature type="transmembrane region" description="Helical" evidence="5">
    <location>
        <begin position="267"/>
        <end position="293"/>
    </location>
</feature>
<dbReference type="GO" id="GO:0050897">
    <property type="term" value="F:cobalt ion binding"/>
    <property type="evidence" value="ECO:0007669"/>
    <property type="project" value="TreeGrafter"/>
</dbReference>
<dbReference type="GO" id="GO:0015087">
    <property type="term" value="F:cobalt ion transmembrane transporter activity"/>
    <property type="evidence" value="ECO:0007669"/>
    <property type="project" value="TreeGrafter"/>
</dbReference>
<protein>
    <recommendedName>
        <fullName evidence="8">DUF155 domain-containing protein</fullName>
    </recommendedName>
</protein>
<name>A0A0M0BR72_9ARCH</name>
<dbReference type="InterPro" id="IPR002523">
    <property type="entry name" value="MgTranspt_CorA/ZnTranspt_ZntB"/>
</dbReference>
<dbReference type="PANTHER" id="PTHR46494">
    <property type="entry name" value="CORA FAMILY METAL ION TRANSPORTER (EUROFUNG)"/>
    <property type="match status" value="1"/>
</dbReference>
<dbReference type="EMBL" id="LFWV01000043">
    <property type="protein sequence ID" value="KON31077.1"/>
    <property type="molecule type" value="Genomic_DNA"/>
</dbReference>
<feature type="coiled-coil region" evidence="4">
    <location>
        <begin position="151"/>
        <end position="178"/>
    </location>
</feature>
<dbReference type="AlphaFoldDB" id="A0A0M0BR72"/>
<evidence type="ECO:0000256" key="3">
    <source>
        <dbReference type="ARBA" id="ARBA00022475"/>
    </source>
</evidence>
<keyword evidence="3" id="KW-1003">Cell membrane</keyword>
<dbReference type="GO" id="GO:0000287">
    <property type="term" value="F:magnesium ion binding"/>
    <property type="evidence" value="ECO:0007669"/>
    <property type="project" value="TreeGrafter"/>
</dbReference>
<keyword evidence="2" id="KW-0813">Transport</keyword>
<dbReference type="Gene3D" id="1.20.58.340">
    <property type="entry name" value="Magnesium transport protein CorA, transmembrane region"/>
    <property type="match status" value="1"/>
</dbReference>
<comment type="caution">
    <text evidence="6">The sequence shown here is derived from an EMBL/GenBank/DDBJ whole genome shotgun (WGS) entry which is preliminary data.</text>
</comment>
<keyword evidence="5" id="KW-0472">Membrane</keyword>
<dbReference type="SUPFAM" id="SSF143865">
    <property type="entry name" value="CorA soluble domain-like"/>
    <property type="match status" value="1"/>
</dbReference>
<comment type="subcellular location">
    <subcellularLocation>
        <location evidence="1">Cell membrane</location>
        <topology evidence="1">Multi-pass membrane protein</topology>
    </subcellularLocation>
</comment>
<evidence type="ECO:0000256" key="4">
    <source>
        <dbReference type="SAM" id="Coils"/>
    </source>
</evidence>
<dbReference type="GO" id="GO:0005886">
    <property type="term" value="C:plasma membrane"/>
    <property type="evidence" value="ECO:0007669"/>
    <property type="project" value="UniProtKB-SubCell"/>
</dbReference>
<dbReference type="PANTHER" id="PTHR46494:SF1">
    <property type="entry name" value="CORA FAMILY METAL ION TRANSPORTER (EUROFUNG)"/>
    <property type="match status" value="1"/>
</dbReference>
<evidence type="ECO:0000313" key="7">
    <source>
        <dbReference type="Proteomes" id="UP000054016"/>
    </source>
</evidence>
<proteinExistence type="predicted"/>
<sequence length="295" mass="33632">MIRVYTVRKKELFENEASSKKEMDKILSKVKRAWVDCSDLNENETKILADLLGVEAKTLNGIENGNIRPHYEKCLDETCPFYTWISTPVVEFMDKLILHPLSIILKERVLVTLRNNYSNRLIESTLRTFRAMAPAQRKPTVILCKLIHEIIDENSGAMVSIRDQIDKLEEEAMGGEKKTDITASVFKLKRNLSTLHRLLWAEKEMLSDIDIGVIPNLTLVPEANLIIEDASDDIARELEFVDSFNRSLDSILRLEDLGAIHRVESKLVLLTWALVILTIVLVMLDLDIIGIILGH</sequence>
<keyword evidence="5" id="KW-1133">Transmembrane helix</keyword>
<dbReference type="Proteomes" id="UP000054016">
    <property type="component" value="Unassembled WGS sequence"/>
</dbReference>
<organism evidence="6 7">
    <name type="scientific">miscellaneous Crenarchaeota group-1 archaeon SG8-32-3</name>
    <dbReference type="NCBI Taxonomy" id="1685125"/>
    <lineage>
        <taxon>Archaea</taxon>
        <taxon>Candidatus Bathyarchaeota</taxon>
        <taxon>MCG-1</taxon>
    </lineage>
</organism>
<gene>
    <name evidence="6" type="ORF">AC478_03330</name>
</gene>
<accession>A0A0M0BR72</accession>
<evidence type="ECO:0008006" key="8">
    <source>
        <dbReference type="Google" id="ProtNLM"/>
    </source>
</evidence>
<keyword evidence="4" id="KW-0175">Coiled coil</keyword>
<dbReference type="Gene3D" id="3.30.460.20">
    <property type="entry name" value="CorA soluble domain-like"/>
    <property type="match status" value="1"/>
</dbReference>
<keyword evidence="5" id="KW-0812">Transmembrane</keyword>
<evidence type="ECO:0000256" key="5">
    <source>
        <dbReference type="SAM" id="Phobius"/>
    </source>
</evidence>
<evidence type="ECO:0000313" key="6">
    <source>
        <dbReference type="EMBL" id="KON31077.1"/>
    </source>
</evidence>
<reference evidence="7" key="1">
    <citation type="submission" date="2015-06" db="EMBL/GenBank/DDBJ databases">
        <title>New insights into the roles of widespread benthic archaea in carbon and nitrogen cycling.</title>
        <authorList>
            <person name="Lazar C.S."/>
            <person name="Baker B.J."/>
            <person name="Seitz K.W."/>
            <person name="Hyde A.S."/>
            <person name="Dick G.J."/>
            <person name="Hinrichs K.-U."/>
            <person name="Teske A.P."/>
        </authorList>
    </citation>
    <scope>NUCLEOTIDE SEQUENCE [LARGE SCALE GENOMIC DNA]</scope>
</reference>
<dbReference type="GO" id="GO:0015095">
    <property type="term" value="F:magnesium ion transmembrane transporter activity"/>
    <property type="evidence" value="ECO:0007669"/>
    <property type="project" value="TreeGrafter"/>
</dbReference>
<dbReference type="Pfam" id="PF01544">
    <property type="entry name" value="CorA"/>
    <property type="match status" value="1"/>
</dbReference>
<evidence type="ECO:0000256" key="1">
    <source>
        <dbReference type="ARBA" id="ARBA00004651"/>
    </source>
</evidence>
<evidence type="ECO:0000256" key="2">
    <source>
        <dbReference type="ARBA" id="ARBA00022448"/>
    </source>
</evidence>